<evidence type="ECO:0000256" key="1">
    <source>
        <dbReference type="SAM" id="MobiDB-lite"/>
    </source>
</evidence>
<dbReference type="EMBL" id="JXUW01000011">
    <property type="protein sequence ID" value="KJE76765.1"/>
    <property type="molecule type" value="Genomic_DNA"/>
</dbReference>
<dbReference type="RefSeq" id="WP_035389694.1">
    <property type="nucleotide sequence ID" value="NZ_JQKF01000015.1"/>
</dbReference>
<evidence type="ECO:0000313" key="3">
    <source>
        <dbReference type="Proteomes" id="UP000032336"/>
    </source>
</evidence>
<sequence>MANEGSEVYGYSNFCVQSLSPGWAQLTELIETDGSQALASSQVRRALSRWEWNRVRQESEFLVIPTGVSRRKAAKQHRNSESPNRNKPAPRFLTAGPNQSPAGAQRLT</sequence>
<reference evidence="2 3" key="1">
    <citation type="submission" date="2015-01" db="EMBL/GenBank/DDBJ databases">
        <title>Draft genome of the acidophilic iron oxidizer Ferrimicrobium acidiphilum strain T23.</title>
        <authorList>
            <person name="Poehlein A."/>
            <person name="Eisen S."/>
            <person name="Schloemann M."/>
            <person name="Johnson B.D."/>
            <person name="Daniel R."/>
            <person name="Muehling M."/>
        </authorList>
    </citation>
    <scope>NUCLEOTIDE SEQUENCE [LARGE SCALE GENOMIC DNA]</scope>
    <source>
        <strain evidence="2 3">T23</strain>
    </source>
</reference>
<name>A0A0D8FU19_9ACTN</name>
<protein>
    <submittedName>
        <fullName evidence="2">Uncharacterized protein</fullName>
    </submittedName>
</protein>
<gene>
    <name evidence="2" type="ORF">FEAC_14110</name>
</gene>
<dbReference type="Proteomes" id="UP000032336">
    <property type="component" value="Unassembled WGS sequence"/>
</dbReference>
<comment type="caution">
    <text evidence="2">The sequence shown here is derived from an EMBL/GenBank/DDBJ whole genome shotgun (WGS) entry which is preliminary data.</text>
</comment>
<proteinExistence type="predicted"/>
<dbReference type="GeneID" id="78374111"/>
<dbReference type="AlphaFoldDB" id="A0A0D8FU19"/>
<feature type="compositionally biased region" description="Polar residues" evidence="1">
    <location>
        <begin position="96"/>
        <end position="108"/>
    </location>
</feature>
<organism evidence="2 3">
    <name type="scientific">Ferrimicrobium acidiphilum DSM 19497</name>
    <dbReference type="NCBI Taxonomy" id="1121877"/>
    <lineage>
        <taxon>Bacteria</taxon>
        <taxon>Bacillati</taxon>
        <taxon>Actinomycetota</taxon>
        <taxon>Acidimicrobiia</taxon>
        <taxon>Acidimicrobiales</taxon>
        <taxon>Acidimicrobiaceae</taxon>
        <taxon>Ferrimicrobium</taxon>
    </lineage>
</organism>
<accession>A0A0D8FU19</accession>
<keyword evidence="3" id="KW-1185">Reference proteome</keyword>
<feature type="region of interest" description="Disordered" evidence="1">
    <location>
        <begin position="67"/>
        <end position="108"/>
    </location>
</feature>
<evidence type="ECO:0000313" key="2">
    <source>
        <dbReference type="EMBL" id="KJE76765.1"/>
    </source>
</evidence>